<gene>
    <name evidence="6" type="ORF">RJN63_10945</name>
</gene>
<dbReference type="RefSeq" id="WP_310837652.1">
    <property type="nucleotide sequence ID" value="NZ_JAVLSM010000007.1"/>
</dbReference>
<dbReference type="Pfam" id="PF13657">
    <property type="entry name" value="Couple_hipA"/>
    <property type="match status" value="1"/>
</dbReference>
<organism evidence="6">
    <name type="scientific">Herbaspirillum huttiense subsp. nephrolepidis</name>
    <dbReference type="NCBI Taxonomy" id="3075126"/>
    <lineage>
        <taxon>Bacteria</taxon>
        <taxon>Pseudomonadati</taxon>
        <taxon>Pseudomonadota</taxon>
        <taxon>Betaproteobacteria</taxon>
        <taxon>Burkholderiales</taxon>
        <taxon>Oxalobacteraceae</taxon>
        <taxon>Herbaspirillum</taxon>
    </lineage>
</organism>
<keyword evidence="2" id="KW-0808">Transferase</keyword>
<dbReference type="AlphaFoldDB" id="A0AAE4G8X1"/>
<dbReference type="GO" id="GO:0004674">
    <property type="term" value="F:protein serine/threonine kinase activity"/>
    <property type="evidence" value="ECO:0007669"/>
    <property type="project" value="TreeGrafter"/>
</dbReference>
<name>A0AAE4G8X1_9BURK</name>
<sequence>MVTKSPRRKKPASTYIHVDQIDVHLWGKFVGRVAQDPKYQAYAFGFSPEFIKTGTEVAPLHMPLRQEPYTFQDLSKETFYGLPAVLADMLPDKFGSALVNKYMAEQGIPASDVTALDRLAYMGERGMGALTFTPTRGPRRTKPTSIVLTDLVTEARRALKGDFQGDEHTNAALRSIIDVGTSAGGARAKAVIAWNSQTEEIRSGQLDAPEGFDQYLLKFDGVGNDLDLGATENYGRIEFAYHLMAREAGIEMTDCRLLEENGRAHFMTRRFDRDSEGRRHHIITLCAMAHVDFKLKGTNSYAQLFQTISALGLPPEQMDEAFRRMILNIFSNNCDDHSKNFSFLLPQDTREWRLAPAYDVTHAYSPTSEWTHQHLMSVNGKFKGIGIDDILEEANRFSTIKRIKRVIDQVRSAVEQWRSFAEQAKLPEAQTQEIADRIDLLY</sequence>
<feature type="domain" description="HipA N-terminal subdomain 1" evidence="5">
    <location>
        <begin position="22"/>
        <end position="132"/>
    </location>
</feature>
<evidence type="ECO:0000259" key="4">
    <source>
        <dbReference type="Pfam" id="PF07804"/>
    </source>
</evidence>
<comment type="caution">
    <text evidence="6">The sequence shown here is derived from an EMBL/GenBank/DDBJ whole genome shotgun (WGS) entry which is preliminary data.</text>
</comment>
<dbReference type="EMBL" id="JAVRAA010000005">
    <property type="protein sequence ID" value="MDT0337345.1"/>
    <property type="molecule type" value="Genomic_DNA"/>
</dbReference>
<protein>
    <submittedName>
        <fullName evidence="6">Type II toxin-antitoxin system HipA family toxin</fullName>
    </submittedName>
</protein>
<evidence type="ECO:0000313" key="6">
    <source>
        <dbReference type="EMBL" id="MDT0337345.1"/>
    </source>
</evidence>
<dbReference type="GO" id="GO:0005829">
    <property type="term" value="C:cytosol"/>
    <property type="evidence" value="ECO:0007669"/>
    <property type="project" value="TreeGrafter"/>
</dbReference>
<dbReference type="PANTHER" id="PTHR37419">
    <property type="entry name" value="SERINE/THREONINE-PROTEIN KINASE TOXIN HIPA"/>
    <property type="match status" value="1"/>
</dbReference>
<comment type="similarity">
    <text evidence="1">Belongs to the HipA Ser/Thr kinase family.</text>
</comment>
<dbReference type="InterPro" id="IPR017508">
    <property type="entry name" value="HipA_N1"/>
</dbReference>
<keyword evidence="3" id="KW-0418">Kinase</keyword>
<evidence type="ECO:0000256" key="1">
    <source>
        <dbReference type="ARBA" id="ARBA00010164"/>
    </source>
</evidence>
<dbReference type="InterPro" id="IPR052028">
    <property type="entry name" value="HipA_Ser/Thr_kinase"/>
</dbReference>
<feature type="domain" description="HipA-like C-terminal" evidence="4">
    <location>
        <begin position="181"/>
        <end position="417"/>
    </location>
</feature>
<dbReference type="Pfam" id="PF07804">
    <property type="entry name" value="HipA_C"/>
    <property type="match status" value="1"/>
</dbReference>
<proteinExistence type="inferred from homology"/>
<evidence type="ECO:0000256" key="3">
    <source>
        <dbReference type="ARBA" id="ARBA00022777"/>
    </source>
</evidence>
<accession>A0AAE4G8X1</accession>
<dbReference type="PANTHER" id="PTHR37419:SF8">
    <property type="entry name" value="TOXIN YJJJ"/>
    <property type="match status" value="1"/>
</dbReference>
<reference evidence="6" key="1">
    <citation type="submission" date="2023-02" db="EMBL/GenBank/DDBJ databases">
        <title>Description of Herbaspirillum huttiense subsp. nephrolepsisexaltata and Herbaspirillum huttiense subsp. lycopersicon.</title>
        <authorList>
            <person name="Poudel M."/>
            <person name="Sharma A."/>
            <person name="Goss E."/>
            <person name="Tapia J.H."/>
            <person name="Harmon C.M."/>
            <person name="Jones J.B."/>
        </authorList>
    </citation>
    <scope>NUCLEOTIDE SEQUENCE</scope>
    <source>
        <strain evidence="6">NC40101</strain>
    </source>
</reference>
<evidence type="ECO:0000256" key="2">
    <source>
        <dbReference type="ARBA" id="ARBA00022679"/>
    </source>
</evidence>
<evidence type="ECO:0000259" key="5">
    <source>
        <dbReference type="Pfam" id="PF13657"/>
    </source>
</evidence>
<dbReference type="InterPro" id="IPR012893">
    <property type="entry name" value="HipA-like_C"/>
</dbReference>
<dbReference type="Gene3D" id="1.10.1070.20">
    <property type="match status" value="1"/>
</dbReference>